<dbReference type="EMBL" id="JAZGSY010000303">
    <property type="protein sequence ID" value="KAL1837354.1"/>
    <property type="molecule type" value="Genomic_DNA"/>
</dbReference>
<dbReference type="PANTHER" id="PTHR37329">
    <property type="entry name" value="KINETOCHORE PROTEIN SOS7"/>
    <property type="match status" value="1"/>
</dbReference>
<protein>
    <recommendedName>
        <fullName evidence="3">Kinetochore protein Sos7 coiled-coil domain-containing protein</fullName>
    </recommendedName>
</protein>
<sequence>MAPLVSPEAAPDPRRVASVLRELQSTSSPDDYTILKLSEPITSAAATAYKNNDGTGNPTPAPRTSDVSTSSLDTGPTPSSLDADLQHYRELFAKLRFSYVEQVTKEKFIRAIVGDPPVIVSAQEIAELEGSNAEAKTALKQKKEEVEALIKELEGRGKGVVERYEKVRQGLKELEGLPEEVERLEREVAALRETQRKRMEVLGLGGSGSGEGGEMALPLGKTRELVEERRAKLVALERQLEAVNRQVPSKKKELERIKAEVAALEKKRTHSTAAAREAKRRKEGAQAGGEDELEARGRWYRASEAVLREVLDLKG</sequence>
<dbReference type="Pfam" id="PF20882">
    <property type="entry name" value="Sos7"/>
    <property type="match status" value="1"/>
</dbReference>
<evidence type="ECO:0000313" key="5">
    <source>
        <dbReference type="Proteomes" id="UP001583172"/>
    </source>
</evidence>
<dbReference type="PANTHER" id="PTHR37329:SF1">
    <property type="entry name" value="KINETOCHORE PROTEIN SOS7"/>
    <property type="match status" value="1"/>
</dbReference>
<keyword evidence="5" id="KW-1185">Reference proteome</keyword>
<dbReference type="InterPro" id="IPR048781">
    <property type="entry name" value="Sos7_CC"/>
</dbReference>
<dbReference type="InterPro" id="IPR037475">
    <property type="entry name" value="Sos7"/>
</dbReference>
<evidence type="ECO:0000256" key="2">
    <source>
        <dbReference type="SAM" id="MobiDB-lite"/>
    </source>
</evidence>
<proteinExistence type="predicted"/>
<evidence type="ECO:0000313" key="4">
    <source>
        <dbReference type="EMBL" id="KAL1837354.1"/>
    </source>
</evidence>
<feature type="region of interest" description="Disordered" evidence="2">
    <location>
        <begin position="265"/>
        <end position="294"/>
    </location>
</feature>
<gene>
    <name evidence="4" type="ORF">VTJ49DRAFT_3965</name>
</gene>
<organism evidence="4 5">
    <name type="scientific">Humicola insolens</name>
    <name type="common">Soft-rot fungus</name>
    <dbReference type="NCBI Taxonomy" id="85995"/>
    <lineage>
        <taxon>Eukaryota</taxon>
        <taxon>Fungi</taxon>
        <taxon>Dikarya</taxon>
        <taxon>Ascomycota</taxon>
        <taxon>Pezizomycotina</taxon>
        <taxon>Sordariomycetes</taxon>
        <taxon>Sordariomycetidae</taxon>
        <taxon>Sordariales</taxon>
        <taxon>Chaetomiaceae</taxon>
        <taxon>Mycothermus</taxon>
    </lineage>
</organism>
<name>A0ABR3V6H4_HUMIN</name>
<feature type="compositionally biased region" description="Polar residues" evidence="2">
    <location>
        <begin position="47"/>
        <end position="58"/>
    </location>
</feature>
<accession>A0ABR3V6H4</accession>
<evidence type="ECO:0000256" key="1">
    <source>
        <dbReference type="SAM" id="Coils"/>
    </source>
</evidence>
<feature type="domain" description="Kinetochore protein Sos7 coiled-coil" evidence="3">
    <location>
        <begin position="90"/>
        <end position="164"/>
    </location>
</feature>
<reference evidence="4 5" key="1">
    <citation type="journal article" date="2024" name="Commun. Biol.">
        <title>Comparative genomic analysis of thermophilic fungi reveals convergent evolutionary adaptations and gene losses.</title>
        <authorList>
            <person name="Steindorff A.S."/>
            <person name="Aguilar-Pontes M.V."/>
            <person name="Robinson A.J."/>
            <person name="Andreopoulos B."/>
            <person name="LaButti K."/>
            <person name="Kuo A."/>
            <person name="Mondo S."/>
            <person name="Riley R."/>
            <person name="Otillar R."/>
            <person name="Haridas S."/>
            <person name="Lipzen A."/>
            <person name="Grimwood J."/>
            <person name="Schmutz J."/>
            <person name="Clum A."/>
            <person name="Reid I.D."/>
            <person name="Moisan M.C."/>
            <person name="Butler G."/>
            <person name="Nguyen T.T.M."/>
            <person name="Dewar K."/>
            <person name="Conant G."/>
            <person name="Drula E."/>
            <person name="Henrissat B."/>
            <person name="Hansel C."/>
            <person name="Singer S."/>
            <person name="Hutchinson M.I."/>
            <person name="de Vries R.P."/>
            <person name="Natvig D.O."/>
            <person name="Powell A.J."/>
            <person name="Tsang A."/>
            <person name="Grigoriev I.V."/>
        </authorList>
    </citation>
    <scope>NUCLEOTIDE SEQUENCE [LARGE SCALE GENOMIC DNA]</scope>
    <source>
        <strain evidence="4 5">CBS 620.91</strain>
    </source>
</reference>
<feature type="compositionally biased region" description="Polar residues" evidence="2">
    <location>
        <begin position="65"/>
        <end position="80"/>
    </location>
</feature>
<feature type="coiled-coil region" evidence="1">
    <location>
        <begin position="125"/>
        <end position="194"/>
    </location>
</feature>
<dbReference type="Proteomes" id="UP001583172">
    <property type="component" value="Unassembled WGS sequence"/>
</dbReference>
<feature type="region of interest" description="Disordered" evidence="2">
    <location>
        <begin position="47"/>
        <end position="81"/>
    </location>
</feature>
<keyword evidence="1" id="KW-0175">Coiled coil</keyword>
<evidence type="ECO:0000259" key="3">
    <source>
        <dbReference type="Pfam" id="PF20882"/>
    </source>
</evidence>
<comment type="caution">
    <text evidence="4">The sequence shown here is derived from an EMBL/GenBank/DDBJ whole genome shotgun (WGS) entry which is preliminary data.</text>
</comment>